<evidence type="ECO:0000256" key="1">
    <source>
        <dbReference type="SAM" id="Phobius"/>
    </source>
</evidence>
<gene>
    <name evidence="2" type="ordered locus">Calni_1347</name>
</gene>
<dbReference type="HOGENOM" id="CLU_166570_0_0_0"/>
<keyword evidence="3" id="KW-1185">Reference proteome</keyword>
<keyword evidence="1" id="KW-1133">Transmembrane helix</keyword>
<reference key="1">
    <citation type="submission" date="2010-11" db="EMBL/GenBank/DDBJ databases">
        <title>The complete genome of chromosome of Calditerrivibrio nitroreducens DSM 19672.</title>
        <authorList>
            <consortium name="US DOE Joint Genome Institute (JGI-PGF)"/>
            <person name="Lucas S."/>
            <person name="Copeland A."/>
            <person name="Lapidus A."/>
            <person name="Bruce D."/>
            <person name="Goodwin L."/>
            <person name="Pitluck S."/>
            <person name="Kyrpides N."/>
            <person name="Mavromatis K."/>
            <person name="Ivanova N."/>
            <person name="Mikhailova N."/>
            <person name="Zeytun A."/>
            <person name="Brettin T."/>
            <person name="Detter J.C."/>
            <person name="Tapia R."/>
            <person name="Han C."/>
            <person name="Land M."/>
            <person name="Hauser L."/>
            <person name="Markowitz V."/>
            <person name="Cheng J.-F."/>
            <person name="Hugenholtz P."/>
            <person name="Woyke T."/>
            <person name="Wu D."/>
            <person name="Spring S."/>
            <person name="Schroeder M."/>
            <person name="Brambilla E."/>
            <person name="Klenk H.-P."/>
            <person name="Eisen J.A."/>
        </authorList>
    </citation>
    <scope>NUCLEOTIDE SEQUENCE [LARGE SCALE GENOMIC DNA]</scope>
    <source>
        <strain>DSM 19672</strain>
    </source>
</reference>
<organism evidence="2 3">
    <name type="scientific">Calditerrivibrio nitroreducens (strain DSM 19672 / NBRC 101217 / Yu37-1)</name>
    <dbReference type="NCBI Taxonomy" id="768670"/>
    <lineage>
        <taxon>Bacteria</taxon>
        <taxon>Pseudomonadati</taxon>
        <taxon>Deferribacterota</taxon>
        <taxon>Deferribacteres</taxon>
        <taxon>Deferribacterales</taxon>
        <taxon>Calditerrivibrionaceae</taxon>
    </lineage>
</organism>
<name>E4TJQ9_CALNY</name>
<feature type="transmembrane region" description="Helical" evidence="1">
    <location>
        <begin position="6"/>
        <end position="24"/>
    </location>
</feature>
<reference evidence="2 3" key="2">
    <citation type="journal article" date="2011" name="Stand. Genomic Sci.">
        <title>Complete genome sequence of Calditerrivibrio nitroreducens type strain (Yu37-1).</title>
        <authorList>
            <person name="Pitluck S."/>
            <person name="Sikorski J."/>
            <person name="Zeytun A."/>
            <person name="Lapidus A."/>
            <person name="Nolan M."/>
            <person name="Lucas S."/>
            <person name="Hammon N."/>
            <person name="Deshpande S."/>
            <person name="Cheng J.F."/>
            <person name="Tapia R."/>
            <person name="Han C."/>
            <person name="Goodwin L."/>
            <person name="Liolios K."/>
            <person name="Pagani I."/>
            <person name="Ivanova N."/>
            <person name="Mavromatis K."/>
            <person name="Pati A."/>
            <person name="Chen A."/>
            <person name="Palaniappan K."/>
            <person name="Hauser L."/>
            <person name="Chang Y.J."/>
            <person name="Jeffries C.D."/>
            <person name="Detter J.C."/>
            <person name="Brambilla E."/>
            <person name="Djao O.D."/>
            <person name="Rohde M."/>
            <person name="Spring S."/>
            <person name="Goker M."/>
            <person name="Woyke T."/>
            <person name="Bristow J."/>
            <person name="Eisen J.A."/>
            <person name="Markowitz V."/>
            <person name="Hugenholtz P."/>
            <person name="Kyrpides N.C."/>
            <person name="Klenk H.P."/>
            <person name="Land M."/>
        </authorList>
    </citation>
    <scope>NUCLEOTIDE SEQUENCE [LARGE SCALE GENOMIC DNA]</scope>
    <source>
        <strain evidence="3">DSM 19672 / NBRC 101217 / Yu37-1</strain>
    </source>
</reference>
<evidence type="ECO:0000313" key="2">
    <source>
        <dbReference type="EMBL" id="ADR19255.1"/>
    </source>
</evidence>
<dbReference type="AlphaFoldDB" id="E4TJQ9"/>
<protein>
    <submittedName>
        <fullName evidence="2">Uncharacterized protein</fullName>
    </submittedName>
</protein>
<evidence type="ECO:0000313" key="3">
    <source>
        <dbReference type="Proteomes" id="UP000007039"/>
    </source>
</evidence>
<dbReference type="STRING" id="768670.Calni_1347"/>
<dbReference type="KEGG" id="cni:Calni_1347"/>
<dbReference type="OrthoDB" id="5397176at2"/>
<feature type="transmembrane region" description="Helical" evidence="1">
    <location>
        <begin position="31"/>
        <end position="53"/>
    </location>
</feature>
<accession>E4TJQ9</accession>
<dbReference type="Proteomes" id="UP000007039">
    <property type="component" value="Chromosome"/>
</dbReference>
<dbReference type="EMBL" id="CP002347">
    <property type="protein sequence ID" value="ADR19255.1"/>
    <property type="molecule type" value="Genomic_DNA"/>
</dbReference>
<keyword evidence="1" id="KW-0472">Membrane</keyword>
<sequence>MDHLQVVIFICLMTFILNLPFGYWRRRFKKFSLGWFFCVHAPIPIVAASRIYSHLSIKFIPLFLVFALLGQILGYRIKKSN</sequence>
<proteinExistence type="predicted"/>
<dbReference type="eggNOG" id="ENOG5033DSE">
    <property type="taxonomic scope" value="Bacteria"/>
</dbReference>
<feature type="transmembrane region" description="Helical" evidence="1">
    <location>
        <begin position="59"/>
        <end position="77"/>
    </location>
</feature>
<keyword evidence="1" id="KW-0812">Transmembrane</keyword>